<comment type="caution">
    <text evidence="1">The sequence shown here is derived from an EMBL/GenBank/DDBJ whole genome shotgun (WGS) entry which is preliminary data.</text>
</comment>
<evidence type="ECO:0000313" key="2">
    <source>
        <dbReference type="Proteomes" id="UP000324800"/>
    </source>
</evidence>
<dbReference type="AlphaFoldDB" id="A0A5J4QB51"/>
<accession>A0A5J4QB51</accession>
<name>A0A5J4QB51_9EUKA</name>
<dbReference type="Proteomes" id="UP000324800">
    <property type="component" value="Unassembled WGS sequence"/>
</dbReference>
<evidence type="ECO:0000313" key="1">
    <source>
        <dbReference type="EMBL" id="KAA6318328.1"/>
    </source>
</evidence>
<feature type="non-terminal residue" evidence="1">
    <location>
        <position position="1"/>
    </location>
</feature>
<gene>
    <name evidence="1" type="ORF">EZS28_054963</name>
</gene>
<protein>
    <submittedName>
        <fullName evidence="1">Uncharacterized protein</fullName>
    </submittedName>
</protein>
<dbReference type="EMBL" id="SNRW01046281">
    <property type="protein sequence ID" value="KAA6318328.1"/>
    <property type="molecule type" value="Genomic_DNA"/>
</dbReference>
<reference evidence="1 2" key="1">
    <citation type="submission" date="2019-03" db="EMBL/GenBank/DDBJ databases">
        <title>Single cell metagenomics reveals metabolic interactions within the superorganism composed of flagellate Streblomastix strix and complex community of Bacteroidetes bacteria on its surface.</title>
        <authorList>
            <person name="Treitli S.C."/>
            <person name="Kolisko M."/>
            <person name="Husnik F."/>
            <person name="Keeling P."/>
            <person name="Hampl V."/>
        </authorList>
    </citation>
    <scope>NUCLEOTIDE SEQUENCE [LARGE SCALE GENOMIC DNA]</scope>
    <source>
        <strain evidence="1">ST1C</strain>
    </source>
</reference>
<sequence>NVNLHPDTDEGRRLRGLIIRSGLQRSHVTRNSTIACVETDTRIRMSRPSQPTSRPILRNRDGTRAIDSTAGNVYTNLNHILILLGTTDTKTIDIITIPENWHVPRDTTTLRFSVTGTFLVDPTFRLQHIIIQITKHHRRPTPIHVEPSNLWTTIDLIIQFINFASAKHDRPPSLLIELPELEF</sequence>
<organism evidence="1 2">
    <name type="scientific">Streblomastix strix</name>
    <dbReference type="NCBI Taxonomy" id="222440"/>
    <lineage>
        <taxon>Eukaryota</taxon>
        <taxon>Metamonada</taxon>
        <taxon>Preaxostyla</taxon>
        <taxon>Oxymonadida</taxon>
        <taxon>Streblomastigidae</taxon>
        <taxon>Streblomastix</taxon>
    </lineage>
</organism>
<proteinExistence type="predicted"/>